<dbReference type="EC" id="2.8.1.6" evidence="3 13"/>
<evidence type="ECO:0000256" key="12">
    <source>
        <dbReference type="ARBA" id="ARBA00051157"/>
    </source>
</evidence>
<evidence type="ECO:0000256" key="5">
    <source>
        <dbReference type="ARBA" id="ARBA00022679"/>
    </source>
</evidence>
<dbReference type="InterPro" id="IPR007197">
    <property type="entry name" value="rSAM"/>
</dbReference>
<dbReference type="RefSeq" id="WP_236844940.1">
    <property type="nucleotide sequence ID" value="NZ_CP012542.1"/>
</dbReference>
<dbReference type="SMART" id="SM00729">
    <property type="entry name" value="Elp3"/>
    <property type="match status" value="1"/>
</dbReference>
<dbReference type="SMART" id="SM00876">
    <property type="entry name" value="BATS"/>
    <property type="match status" value="1"/>
</dbReference>
<dbReference type="GO" id="GO:0051539">
    <property type="term" value="F:4 iron, 4 sulfur cluster binding"/>
    <property type="evidence" value="ECO:0007669"/>
    <property type="project" value="UniProtKB-KW"/>
</dbReference>
<comment type="subunit">
    <text evidence="13">Homodimer.</text>
</comment>
<sequence length="281" mass="31128">MTPKTIMLCAISSLSCGICDEDCAYCTQSKISKAKITRHDIKNVETVLEEAKIARANKALGFCLVTSGARLDDDKTEKVAKIAHAVSKNVPELMIIACNGMATSEQLKELKNAGVFSYNHNLETSREFFSKICTTHTWDERFDTNLNAKSVGLELCCGGIYGLGESEDDRISLRNSLKKLEPFSSPINFYMPCDGLGLGSKILDVSEAFRIIDDTKKALPNTHIMIAGGRQKVLKDRQYEIFDHGVSAIVLGDYLTQKGETMDKDVYELTKLGYKFATKCH</sequence>
<evidence type="ECO:0000256" key="9">
    <source>
        <dbReference type="ARBA" id="ARBA00022756"/>
    </source>
</evidence>
<dbReference type="UniPathway" id="UPA00078">
    <property type="reaction ID" value="UER00162"/>
</dbReference>
<comment type="pathway">
    <text evidence="1 13">Cofactor biosynthesis; biotin biosynthesis; biotin from 7,8-diaminononanoate: step 2/2.</text>
</comment>
<evidence type="ECO:0000256" key="3">
    <source>
        <dbReference type="ARBA" id="ARBA00012236"/>
    </source>
</evidence>
<evidence type="ECO:0000256" key="14">
    <source>
        <dbReference type="PIRSR" id="PIRSR001619-1"/>
    </source>
</evidence>
<evidence type="ECO:0000256" key="7">
    <source>
        <dbReference type="ARBA" id="ARBA00022714"/>
    </source>
</evidence>
<keyword evidence="9 13" id="KW-0093">Biotin biosynthesis</keyword>
<feature type="binding site" evidence="13 14">
    <location>
        <position position="19"/>
    </location>
    <ligand>
        <name>[4Fe-4S] cluster</name>
        <dbReference type="ChEBI" id="CHEBI:49883"/>
        <note>4Fe-4S-S-AdoMet</note>
    </ligand>
</feature>
<dbReference type="SFLD" id="SFLDG01278">
    <property type="entry name" value="biotin_synthase_like"/>
    <property type="match status" value="1"/>
</dbReference>
<evidence type="ECO:0000313" key="17">
    <source>
        <dbReference type="Proteomes" id="UP000503264"/>
    </source>
</evidence>
<feature type="binding site" evidence="13 14">
    <location>
        <position position="63"/>
    </location>
    <ligand>
        <name>[2Fe-2S] cluster</name>
        <dbReference type="ChEBI" id="CHEBI:190135"/>
    </ligand>
</feature>
<dbReference type="NCBIfam" id="NF006308">
    <property type="entry name" value="PRK08508.1"/>
    <property type="match status" value="1"/>
</dbReference>
<dbReference type="InterPro" id="IPR010722">
    <property type="entry name" value="BATS_dom"/>
</dbReference>
<dbReference type="InterPro" id="IPR058240">
    <property type="entry name" value="rSAM_sf"/>
</dbReference>
<comment type="cofactor">
    <cofactor evidence="13 14">
        <name>[4Fe-4S] cluster</name>
        <dbReference type="ChEBI" id="CHEBI:49883"/>
    </cofactor>
    <text evidence="13 14">Binds 1 [4Fe-4S] cluster. The cluster is coordinated with 3 cysteines and an exchangeable S-adenosyl-L-methionine.</text>
</comment>
<feature type="binding site" evidence="13 14">
    <location>
        <position position="23"/>
    </location>
    <ligand>
        <name>[4Fe-4S] cluster</name>
        <dbReference type="ChEBI" id="CHEBI:49883"/>
        <note>4Fe-4S-S-AdoMet</note>
    </ligand>
</feature>
<dbReference type="GO" id="GO:0004076">
    <property type="term" value="F:biotin synthase activity"/>
    <property type="evidence" value="ECO:0007669"/>
    <property type="project" value="UniProtKB-UniRule"/>
</dbReference>
<dbReference type="AlphaFoldDB" id="A0A6G5QEV7"/>
<keyword evidence="4 13" id="KW-0004">4Fe-4S</keyword>
<comment type="caution">
    <text evidence="13">Lacks conserved residue(s) required for the propagation of feature annotation.</text>
</comment>
<feature type="binding site" evidence="13 14">
    <location>
        <position position="156"/>
    </location>
    <ligand>
        <name>[2Fe-2S] cluster</name>
        <dbReference type="ChEBI" id="CHEBI:190135"/>
    </ligand>
</feature>
<evidence type="ECO:0000259" key="15">
    <source>
        <dbReference type="PROSITE" id="PS51918"/>
    </source>
</evidence>
<dbReference type="HAMAP" id="MF_01694">
    <property type="entry name" value="BioB"/>
    <property type="match status" value="1"/>
</dbReference>
<keyword evidence="6 13" id="KW-0949">S-adenosyl-L-methionine</keyword>
<dbReference type="Pfam" id="PF06968">
    <property type="entry name" value="BATS"/>
    <property type="match status" value="1"/>
</dbReference>
<evidence type="ECO:0000256" key="10">
    <source>
        <dbReference type="ARBA" id="ARBA00023004"/>
    </source>
</evidence>
<keyword evidence="10 13" id="KW-0408">Iron</keyword>
<dbReference type="InterPro" id="IPR024177">
    <property type="entry name" value="Biotin_synthase"/>
</dbReference>
<dbReference type="GO" id="GO:0005506">
    <property type="term" value="F:iron ion binding"/>
    <property type="evidence" value="ECO:0007669"/>
    <property type="project" value="UniProtKB-UniRule"/>
</dbReference>
<dbReference type="SFLD" id="SFLDS00029">
    <property type="entry name" value="Radical_SAM"/>
    <property type="match status" value="1"/>
</dbReference>
<dbReference type="GO" id="GO:0051537">
    <property type="term" value="F:2 iron, 2 sulfur cluster binding"/>
    <property type="evidence" value="ECO:0007669"/>
    <property type="project" value="UniProtKB-KW"/>
</dbReference>
<evidence type="ECO:0000256" key="8">
    <source>
        <dbReference type="ARBA" id="ARBA00022723"/>
    </source>
</evidence>
<dbReference type="GO" id="GO:0009102">
    <property type="term" value="P:biotin biosynthetic process"/>
    <property type="evidence" value="ECO:0007669"/>
    <property type="project" value="UniProtKB-UniRule"/>
</dbReference>
<reference evidence="16 17" key="1">
    <citation type="submission" date="2016-07" db="EMBL/GenBank/DDBJ databases">
        <title>Comparative genomics of the Campylobacter concisus group.</title>
        <authorList>
            <person name="Miller W.G."/>
            <person name="Yee E."/>
            <person name="Chapman M.H."/>
            <person name="Huynh S."/>
            <person name="Bono J.L."/>
            <person name="On S.L.W."/>
            <person name="StLeger J."/>
            <person name="Foster G."/>
            <person name="Parker C.T."/>
        </authorList>
    </citation>
    <scope>NUCLEOTIDE SEQUENCE [LARGE SCALE GENOMIC DNA]</scope>
    <source>
        <strain evidence="16 17">CCUG 21559</strain>
    </source>
</reference>
<gene>
    <name evidence="13 16" type="primary">bioB</name>
    <name evidence="16" type="ORF">CMUC_0341</name>
</gene>
<dbReference type="PROSITE" id="PS51918">
    <property type="entry name" value="RADICAL_SAM"/>
    <property type="match status" value="1"/>
</dbReference>
<organism evidence="16 17">
    <name type="scientific">Campylobacter mucosalis CCUG 21559</name>
    <dbReference type="NCBI Taxonomy" id="1032067"/>
    <lineage>
        <taxon>Bacteria</taxon>
        <taxon>Pseudomonadati</taxon>
        <taxon>Campylobacterota</taxon>
        <taxon>Epsilonproteobacteria</taxon>
        <taxon>Campylobacterales</taxon>
        <taxon>Campylobacteraceae</taxon>
        <taxon>Campylobacter</taxon>
    </lineage>
</organism>
<comment type="catalytic activity">
    <reaction evidence="12 13">
        <text>(4R,5S)-dethiobiotin + (sulfur carrier)-SH + 2 reduced [2Fe-2S]-[ferredoxin] + 2 S-adenosyl-L-methionine = (sulfur carrier)-H + biotin + 2 5'-deoxyadenosine + 2 L-methionine + 2 oxidized [2Fe-2S]-[ferredoxin]</text>
        <dbReference type="Rhea" id="RHEA:22060"/>
        <dbReference type="Rhea" id="RHEA-COMP:10000"/>
        <dbReference type="Rhea" id="RHEA-COMP:10001"/>
        <dbReference type="Rhea" id="RHEA-COMP:14737"/>
        <dbReference type="Rhea" id="RHEA-COMP:14739"/>
        <dbReference type="ChEBI" id="CHEBI:17319"/>
        <dbReference type="ChEBI" id="CHEBI:29917"/>
        <dbReference type="ChEBI" id="CHEBI:33737"/>
        <dbReference type="ChEBI" id="CHEBI:33738"/>
        <dbReference type="ChEBI" id="CHEBI:57586"/>
        <dbReference type="ChEBI" id="CHEBI:57844"/>
        <dbReference type="ChEBI" id="CHEBI:59789"/>
        <dbReference type="ChEBI" id="CHEBI:64428"/>
        <dbReference type="ChEBI" id="CHEBI:149473"/>
        <dbReference type="EC" id="2.8.1.6"/>
    </reaction>
</comment>
<evidence type="ECO:0000256" key="6">
    <source>
        <dbReference type="ARBA" id="ARBA00022691"/>
    </source>
</evidence>
<keyword evidence="11 13" id="KW-0411">Iron-sulfur</keyword>
<dbReference type="PIRSF" id="PIRSF001619">
    <property type="entry name" value="Biotin_synth"/>
    <property type="match status" value="1"/>
</dbReference>
<evidence type="ECO:0000256" key="4">
    <source>
        <dbReference type="ARBA" id="ARBA00022485"/>
    </source>
</evidence>
<dbReference type="SFLD" id="SFLDG01060">
    <property type="entry name" value="BATS_domain_containing"/>
    <property type="match status" value="1"/>
</dbReference>
<dbReference type="CDD" id="cd01335">
    <property type="entry name" value="Radical_SAM"/>
    <property type="match status" value="1"/>
</dbReference>
<evidence type="ECO:0000256" key="1">
    <source>
        <dbReference type="ARBA" id="ARBA00004942"/>
    </source>
</evidence>
<evidence type="ECO:0000313" key="16">
    <source>
        <dbReference type="EMBL" id="QCD44154.1"/>
    </source>
</evidence>
<comment type="cofactor">
    <cofactor evidence="14">
        <name>[2Fe-2S] cluster</name>
        <dbReference type="ChEBI" id="CHEBI:190135"/>
    </cofactor>
    <text evidence="14">Binds 1 [2Fe-2S] cluster. The cluster is coordinated with 3 cysteines and 1 arginine.</text>
</comment>
<comment type="similarity">
    <text evidence="2 13">Belongs to the radical SAM superfamily. Biotin synthase family.</text>
</comment>
<dbReference type="Proteomes" id="UP000503264">
    <property type="component" value="Chromosome"/>
</dbReference>
<dbReference type="NCBIfam" id="TIGR00433">
    <property type="entry name" value="bioB"/>
    <property type="match status" value="1"/>
</dbReference>
<comment type="function">
    <text evidence="13">Catalyzes the conversion of dethiobiotin (DTB) to biotin by the insertion of a sulfur atom into dethiobiotin via a radical-based mechanism.</text>
</comment>
<dbReference type="PROSITE" id="PS51257">
    <property type="entry name" value="PROKAR_LIPOPROTEIN"/>
    <property type="match status" value="1"/>
</dbReference>
<comment type="cofactor">
    <cofactor evidence="13">
        <name>[2Fe-2S] cluster</name>
        <dbReference type="ChEBI" id="CHEBI:190135"/>
    </cofactor>
    <text evidence="13">Binds 1 [2Fe-2S] cluster. The cluster is coordinated with 3 cysteines and 1 arginine.</text>
</comment>
<keyword evidence="8 13" id="KW-0479">Metal-binding</keyword>
<evidence type="ECO:0000256" key="2">
    <source>
        <dbReference type="ARBA" id="ARBA00010765"/>
    </source>
</evidence>
<feature type="domain" description="Radical SAM core" evidence="15">
    <location>
        <begin position="1"/>
        <end position="230"/>
    </location>
</feature>
<dbReference type="InterPro" id="IPR013785">
    <property type="entry name" value="Aldolase_TIM"/>
</dbReference>
<evidence type="ECO:0000256" key="13">
    <source>
        <dbReference type="HAMAP-Rule" id="MF_01694"/>
    </source>
</evidence>
<dbReference type="Gene3D" id="3.20.20.70">
    <property type="entry name" value="Aldolase class I"/>
    <property type="match status" value="1"/>
</dbReference>
<keyword evidence="5 13" id="KW-0808">Transferase</keyword>
<dbReference type="PANTHER" id="PTHR22976">
    <property type="entry name" value="BIOTIN SYNTHASE"/>
    <property type="match status" value="1"/>
</dbReference>
<keyword evidence="7 13" id="KW-0001">2Fe-2S</keyword>
<evidence type="ECO:0000256" key="11">
    <source>
        <dbReference type="ARBA" id="ARBA00023014"/>
    </source>
</evidence>
<accession>A0A6G5QEV7</accession>
<protein>
    <recommendedName>
        <fullName evidence="3 13">Biotin synthase</fullName>
        <ecNumber evidence="3 13">2.8.1.6</ecNumber>
    </recommendedName>
</protein>
<dbReference type="PANTHER" id="PTHR22976:SF2">
    <property type="entry name" value="BIOTIN SYNTHASE, MITOCHONDRIAL"/>
    <property type="match status" value="1"/>
</dbReference>
<name>A0A6G5QEV7_9BACT</name>
<dbReference type="InterPro" id="IPR002684">
    <property type="entry name" value="Biotin_synth/BioAB"/>
</dbReference>
<proteinExistence type="inferred from homology"/>
<keyword evidence="17" id="KW-1185">Reference proteome</keyword>
<dbReference type="SUPFAM" id="SSF102114">
    <property type="entry name" value="Radical SAM enzymes"/>
    <property type="match status" value="1"/>
</dbReference>
<feature type="binding site" evidence="13 14">
    <location>
        <position position="26"/>
    </location>
    <ligand>
        <name>[4Fe-4S] cluster</name>
        <dbReference type="ChEBI" id="CHEBI:49883"/>
        <note>4Fe-4S-S-AdoMet</note>
    </ligand>
</feature>
<dbReference type="EMBL" id="CP012542">
    <property type="protein sequence ID" value="QCD44154.1"/>
    <property type="molecule type" value="Genomic_DNA"/>
</dbReference>
<dbReference type="InterPro" id="IPR006638">
    <property type="entry name" value="Elp3/MiaA/NifB-like_rSAM"/>
</dbReference>
<dbReference type="Pfam" id="PF04055">
    <property type="entry name" value="Radical_SAM"/>
    <property type="match status" value="1"/>
</dbReference>